<name>A0A9W9YHA0_9CNID</name>
<proteinExistence type="predicted"/>
<sequence>SLGSAHGTSEPAAYAGLDVSEPRILQCTSVLRHGSIRTLAVYAEIYDLYDRTRNSAGTKYLLHMETSEPSCLRVSLHFSNLLYYQSL</sequence>
<gene>
    <name evidence="1" type="ORF">OS493_040464</name>
</gene>
<evidence type="ECO:0000313" key="1">
    <source>
        <dbReference type="EMBL" id="KAJ7343697.1"/>
    </source>
</evidence>
<dbReference type="EMBL" id="MU827686">
    <property type="protein sequence ID" value="KAJ7343697.1"/>
    <property type="molecule type" value="Genomic_DNA"/>
</dbReference>
<reference evidence="1" key="1">
    <citation type="submission" date="2023-01" db="EMBL/GenBank/DDBJ databases">
        <title>Genome assembly of the deep-sea coral Lophelia pertusa.</title>
        <authorList>
            <person name="Herrera S."/>
            <person name="Cordes E."/>
        </authorList>
    </citation>
    <scope>NUCLEOTIDE SEQUENCE</scope>
    <source>
        <strain evidence="1">USNM1676648</strain>
        <tissue evidence="1">Polyp</tissue>
    </source>
</reference>
<organism evidence="1 2">
    <name type="scientific">Desmophyllum pertusum</name>
    <dbReference type="NCBI Taxonomy" id="174260"/>
    <lineage>
        <taxon>Eukaryota</taxon>
        <taxon>Metazoa</taxon>
        <taxon>Cnidaria</taxon>
        <taxon>Anthozoa</taxon>
        <taxon>Hexacorallia</taxon>
        <taxon>Scleractinia</taxon>
        <taxon>Caryophylliina</taxon>
        <taxon>Caryophylliidae</taxon>
        <taxon>Desmophyllum</taxon>
    </lineage>
</organism>
<protein>
    <submittedName>
        <fullName evidence="1">Uncharacterized protein</fullName>
    </submittedName>
</protein>
<evidence type="ECO:0000313" key="2">
    <source>
        <dbReference type="Proteomes" id="UP001163046"/>
    </source>
</evidence>
<feature type="non-terminal residue" evidence="1">
    <location>
        <position position="87"/>
    </location>
</feature>
<accession>A0A9W9YHA0</accession>
<dbReference type="Proteomes" id="UP001163046">
    <property type="component" value="Unassembled WGS sequence"/>
</dbReference>
<keyword evidence="2" id="KW-1185">Reference proteome</keyword>
<dbReference type="AlphaFoldDB" id="A0A9W9YHA0"/>
<feature type="non-terminal residue" evidence="1">
    <location>
        <position position="1"/>
    </location>
</feature>
<comment type="caution">
    <text evidence="1">The sequence shown here is derived from an EMBL/GenBank/DDBJ whole genome shotgun (WGS) entry which is preliminary data.</text>
</comment>